<comment type="caution">
    <text evidence="1">The sequence shown here is derived from an EMBL/GenBank/DDBJ whole genome shotgun (WGS) entry which is preliminary data.</text>
</comment>
<dbReference type="EMBL" id="MU273662">
    <property type="protein sequence ID" value="KAI0029676.1"/>
    <property type="molecule type" value="Genomic_DNA"/>
</dbReference>
<sequence>MLRPCCRKFRLSVLHAPRHARHFELAAQYGLRPAHEHGFSLPVWRARADAHVTAWRHLAWDRELRIPLGESAHPVKNTLVLAAANEIVLTRLPSRLRGTSRHEFRCRFPFSIRAWTIDEVQDLAILVEDAAQPPYPCHVLSLSTGQPHPLAERMLPPLVQESAMNAEASVRIHDEFAGIVNAGRLSVWNWRTGVQLLDIDSEDDFCFLDDEHVLTVLFDWETLCARICVHAFRSENSNRPPRLTFALPRLRTSSSSAEVFVRLNEQSAYPFAQDDGMLVADPSDRALFVTTQVVATSARGTVRGATFCVPLSFLAEYVRDTTALSDDAEFEVPWAEWGPEVCGAVPDTGSMACFGTRAARSVPASVAGVELEVFDFHPGRVELARRSLPVRGGKFERGQGEKYGHASAIGAGWFTVQRCAKLDGRLFDEEDARAMPGLPYIVSRRHVPDPWSAGGRVLLTEDALLYMPRRDPVTSEPAEYQAFVF</sequence>
<name>A0ACB8QEE8_9AGAM</name>
<keyword evidence="2" id="KW-1185">Reference proteome</keyword>
<organism evidence="1 2">
    <name type="scientific">Vararia minispora EC-137</name>
    <dbReference type="NCBI Taxonomy" id="1314806"/>
    <lineage>
        <taxon>Eukaryota</taxon>
        <taxon>Fungi</taxon>
        <taxon>Dikarya</taxon>
        <taxon>Basidiomycota</taxon>
        <taxon>Agaricomycotina</taxon>
        <taxon>Agaricomycetes</taxon>
        <taxon>Russulales</taxon>
        <taxon>Lachnocladiaceae</taxon>
        <taxon>Vararia</taxon>
    </lineage>
</organism>
<evidence type="ECO:0000313" key="2">
    <source>
        <dbReference type="Proteomes" id="UP000814128"/>
    </source>
</evidence>
<protein>
    <submittedName>
        <fullName evidence="1">Uncharacterized protein</fullName>
    </submittedName>
</protein>
<evidence type="ECO:0000313" key="1">
    <source>
        <dbReference type="EMBL" id="KAI0029676.1"/>
    </source>
</evidence>
<accession>A0ACB8QEE8</accession>
<reference evidence="1" key="2">
    <citation type="journal article" date="2022" name="New Phytol.">
        <title>Evolutionary transition to the ectomycorrhizal habit in the genomes of a hyperdiverse lineage of mushroom-forming fungi.</title>
        <authorList>
            <person name="Looney B."/>
            <person name="Miyauchi S."/>
            <person name="Morin E."/>
            <person name="Drula E."/>
            <person name="Courty P.E."/>
            <person name="Kohler A."/>
            <person name="Kuo A."/>
            <person name="LaButti K."/>
            <person name="Pangilinan J."/>
            <person name="Lipzen A."/>
            <person name="Riley R."/>
            <person name="Andreopoulos W."/>
            <person name="He G."/>
            <person name="Johnson J."/>
            <person name="Nolan M."/>
            <person name="Tritt A."/>
            <person name="Barry K.W."/>
            <person name="Grigoriev I.V."/>
            <person name="Nagy L.G."/>
            <person name="Hibbett D."/>
            <person name="Henrissat B."/>
            <person name="Matheny P.B."/>
            <person name="Labbe J."/>
            <person name="Martin F.M."/>
        </authorList>
    </citation>
    <scope>NUCLEOTIDE SEQUENCE</scope>
    <source>
        <strain evidence="1">EC-137</strain>
    </source>
</reference>
<proteinExistence type="predicted"/>
<reference evidence="1" key="1">
    <citation type="submission" date="2021-02" db="EMBL/GenBank/DDBJ databases">
        <authorList>
            <consortium name="DOE Joint Genome Institute"/>
            <person name="Ahrendt S."/>
            <person name="Looney B.P."/>
            <person name="Miyauchi S."/>
            <person name="Morin E."/>
            <person name="Drula E."/>
            <person name="Courty P.E."/>
            <person name="Chicoki N."/>
            <person name="Fauchery L."/>
            <person name="Kohler A."/>
            <person name="Kuo A."/>
            <person name="Labutti K."/>
            <person name="Pangilinan J."/>
            <person name="Lipzen A."/>
            <person name="Riley R."/>
            <person name="Andreopoulos W."/>
            <person name="He G."/>
            <person name="Johnson J."/>
            <person name="Barry K.W."/>
            <person name="Grigoriev I.V."/>
            <person name="Nagy L."/>
            <person name="Hibbett D."/>
            <person name="Henrissat B."/>
            <person name="Matheny P.B."/>
            <person name="Labbe J."/>
            <person name="Martin F."/>
        </authorList>
    </citation>
    <scope>NUCLEOTIDE SEQUENCE</scope>
    <source>
        <strain evidence="1">EC-137</strain>
    </source>
</reference>
<dbReference type="Proteomes" id="UP000814128">
    <property type="component" value="Unassembled WGS sequence"/>
</dbReference>
<gene>
    <name evidence="1" type="ORF">K488DRAFT_88493</name>
</gene>